<dbReference type="EMBL" id="FOCX01000117">
    <property type="protein sequence ID" value="SEP34957.1"/>
    <property type="molecule type" value="Genomic_DNA"/>
</dbReference>
<accession>A0A1H8X5K5</accession>
<name>A0A1H8X5K5_9EURY</name>
<feature type="compositionally biased region" description="Polar residues" evidence="1">
    <location>
        <begin position="8"/>
        <end position="23"/>
    </location>
</feature>
<evidence type="ECO:0000313" key="3">
    <source>
        <dbReference type="Proteomes" id="UP000198775"/>
    </source>
</evidence>
<evidence type="ECO:0000313" key="2">
    <source>
        <dbReference type="EMBL" id="SEP34957.1"/>
    </source>
</evidence>
<dbReference type="Proteomes" id="UP000198775">
    <property type="component" value="Unassembled WGS sequence"/>
</dbReference>
<dbReference type="RefSeq" id="WP_170845574.1">
    <property type="nucleotide sequence ID" value="NZ_FOCX01000117.1"/>
</dbReference>
<sequence>WGPAKQAPTATGDDQSPGNSEQAQHTDHSEDPISSQNTSTPNDDQPTGTADEETGAESSSNDSEQDPSGTMEQSDADDTGSKSTDESAQSGVFGERNTPQEIEDGISEIDDESDLGLADVQRAFVHKLVKNGVLSGDQARFIAKLAMAYNGELEGYDLTQSMDYLERSLGNPDIAGLREQGFIERLGMPFKKKYYDFTEKGWNVVKQIDPDLAKPIGEEQGDLGETGAHRIGVAVTAKYLKQEDRVESVVRYPTERGHEYDVVGYNADGTTEIGGEVWFGSNNRTSAVQDYRDLTQLDGGAIWVVEGVKEVVPVINALVDHSDRFELDTKVNYRGTGPDDGERIYSMDDLLECIQDAHDGYASGMTRIKTLTSLRDEL</sequence>
<gene>
    <name evidence="2" type="ORF">SAMN05216388_11172</name>
</gene>
<feature type="compositionally biased region" description="Polar residues" evidence="1">
    <location>
        <begin position="32"/>
        <end position="48"/>
    </location>
</feature>
<dbReference type="AlphaFoldDB" id="A0A1H8X5K5"/>
<keyword evidence="3" id="KW-1185">Reference proteome</keyword>
<organism evidence="2 3">
    <name type="scientific">Halorientalis persicus</name>
    <dbReference type="NCBI Taxonomy" id="1367881"/>
    <lineage>
        <taxon>Archaea</taxon>
        <taxon>Methanobacteriati</taxon>
        <taxon>Methanobacteriota</taxon>
        <taxon>Stenosarchaea group</taxon>
        <taxon>Halobacteria</taxon>
        <taxon>Halobacteriales</taxon>
        <taxon>Haloarculaceae</taxon>
        <taxon>Halorientalis</taxon>
    </lineage>
</organism>
<protein>
    <submittedName>
        <fullName evidence="2">Uncharacterized protein</fullName>
    </submittedName>
</protein>
<feature type="compositionally biased region" description="Polar residues" evidence="1">
    <location>
        <begin position="56"/>
        <end position="73"/>
    </location>
</feature>
<reference evidence="3" key="1">
    <citation type="submission" date="2016-10" db="EMBL/GenBank/DDBJ databases">
        <authorList>
            <person name="Varghese N."/>
            <person name="Submissions S."/>
        </authorList>
    </citation>
    <scope>NUCLEOTIDE SEQUENCE [LARGE SCALE GENOMIC DNA]</scope>
    <source>
        <strain evidence="3">IBRC-M 10043</strain>
    </source>
</reference>
<evidence type="ECO:0000256" key="1">
    <source>
        <dbReference type="SAM" id="MobiDB-lite"/>
    </source>
</evidence>
<proteinExistence type="predicted"/>
<feature type="region of interest" description="Disordered" evidence="1">
    <location>
        <begin position="1"/>
        <end position="100"/>
    </location>
</feature>
<feature type="non-terminal residue" evidence="2">
    <location>
        <position position="1"/>
    </location>
</feature>